<gene>
    <name evidence="2" type="ORF">AMORRO_LOCUS7609</name>
</gene>
<evidence type="ECO:0000313" key="3">
    <source>
        <dbReference type="Proteomes" id="UP000789342"/>
    </source>
</evidence>
<name>A0A9N9CD60_9GLOM</name>
<dbReference type="EMBL" id="CAJVPV010005869">
    <property type="protein sequence ID" value="CAG8597030.1"/>
    <property type="molecule type" value="Genomic_DNA"/>
</dbReference>
<keyword evidence="3" id="KW-1185">Reference proteome</keyword>
<sequence>MNADAGMLNQENGDMMAKQTNRTLDLANEIPTVQKNTGKYLGETTEYFDDDKVYQIKVKMTIHHNPGEGHKLIHTNLIVISMKEEKSVQITSDRKNDKSISCSNTPLEAPNSEKMTTSHPSKDLEECLDNNGILKTKNDESNNSEEEDNAGGCLEGEKKTALM</sequence>
<comment type="caution">
    <text evidence="2">The sequence shown here is derived from an EMBL/GenBank/DDBJ whole genome shotgun (WGS) entry which is preliminary data.</text>
</comment>
<feature type="region of interest" description="Disordered" evidence="1">
    <location>
        <begin position="87"/>
        <end position="163"/>
    </location>
</feature>
<accession>A0A9N9CD60</accession>
<feature type="compositionally biased region" description="Basic and acidic residues" evidence="1">
    <location>
        <begin position="87"/>
        <end position="98"/>
    </location>
</feature>
<dbReference type="Proteomes" id="UP000789342">
    <property type="component" value="Unassembled WGS sequence"/>
</dbReference>
<reference evidence="2" key="1">
    <citation type="submission" date="2021-06" db="EMBL/GenBank/DDBJ databases">
        <authorList>
            <person name="Kallberg Y."/>
            <person name="Tangrot J."/>
            <person name="Rosling A."/>
        </authorList>
    </citation>
    <scope>NUCLEOTIDE SEQUENCE</scope>
    <source>
        <strain evidence="2">CL551</strain>
    </source>
</reference>
<evidence type="ECO:0000313" key="2">
    <source>
        <dbReference type="EMBL" id="CAG8597030.1"/>
    </source>
</evidence>
<protein>
    <submittedName>
        <fullName evidence="2">783_t:CDS:1</fullName>
    </submittedName>
</protein>
<evidence type="ECO:0000256" key="1">
    <source>
        <dbReference type="SAM" id="MobiDB-lite"/>
    </source>
</evidence>
<dbReference type="AlphaFoldDB" id="A0A9N9CD60"/>
<organism evidence="2 3">
    <name type="scientific">Acaulospora morrowiae</name>
    <dbReference type="NCBI Taxonomy" id="94023"/>
    <lineage>
        <taxon>Eukaryota</taxon>
        <taxon>Fungi</taxon>
        <taxon>Fungi incertae sedis</taxon>
        <taxon>Mucoromycota</taxon>
        <taxon>Glomeromycotina</taxon>
        <taxon>Glomeromycetes</taxon>
        <taxon>Diversisporales</taxon>
        <taxon>Acaulosporaceae</taxon>
        <taxon>Acaulospora</taxon>
    </lineage>
</organism>
<proteinExistence type="predicted"/>